<dbReference type="EMBL" id="JANQDX010000005">
    <property type="protein sequence ID" value="KAL0924686.1"/>
    <property type="molecule type" value="Genomic_DNA"/>
</dbReference>
<comment type="caution">
    <text evidence="4">The sequence shown here is derived from an EMBL/GenBank/DDBJ whole genome shotgun (WGS) entry which is preliminary data.</text>
</comment>
<gene>
    <name evidence="4" type="ORF">M5K25_005536</name>
</gene>
<dbReference type="PANTHER" id="PTHR23155:SF1045">
    <property type="entry name" value="OS12G0204800 PROTEIN"/>
    <property type="match status" value="1"/>
</dbReference>
<dbReference type="Pfam" id="PF23598">
    <property type="entry name" value="LRR_14"/>
    <property type="match status" value="1"/>
</dbReference>
<dbReference type="InterPro" id="IPR058922">
    <property type="entry name" value="WHD_DRP"/>
</dbReference>
<evidence type="ECO:0000313" key="5">
    <source>
        <dbReference type="Proteomes" id="UP001552299"/>
    </source>
</evidence>
<reference evidence="4 5" key="1">
    <citation type="journal article" date="2024" name="Plant Biotechnol. J.">
        <title>Dendrobium thyrsiflorum genome and its molecular insights into genes involved in important horticultural traits.</title>
        <authorList>
            <person name="Chen B."/>
            <person name="Wang J.Y."/>
            <person name="Zheng P.J."/>
            <person name="Li K.L."/>
            <person name="Liang Y.M."/>
            <person name="Chen X.F."/>
            <person name="Zhang C."/>
            <person name="Zhao X."/>
            <person name="He X."/>
            <person name="Zhang G.Q."/>
            <person name="Liu Z.J."/>
            <person name="Xu Q."/>
        </authorList>
    </citation>
    <scope>NUCLEOTIDE SEQUENCE [LARGE SCALE GENOMIC DNA]</scope>
    <source>
        <strain evidence="4">GZMU011</strain>
    </source>
</reference>
<protein>
    <submittedName>
        <fullName evidence="4">Uncharacterized protein</fullName>
    </submittedName>
</protein>
<evidence type="ECO:0000313" key="4">
    <source>
        <dbReference type="EMBL" id="KAL0924686.1"/>
    </source>
</evidence>
<evidence type="ECO:0000259" key="3">
    <source>
        <dbReference type="Pfam" id="PF23598"/>
    </source>
</evidence>
<dbReference type="AlphaFoldDB" id="A0ABD0VPH9"/>
<proteinExistence type="predicted"/>
<dbReference type="InterPro" id="IPR055414">
    <property type="entry name" value="LRR_R13L4/SHOC2-like"/>
</dbReference>
<keyword evidence="5" id="KW-1185">Reference proteome</keyword>
<keyword evidence="1" id="KW-0677">Repeat</keyword>
<feature type="domain" description="Disease resistance R13L4/SHOC-2-like LRR" evidence="3">
    <location>
        <begin position="209"/>
        <end position="306"/>
    </location>
</feature>
<dbReference type="PANTHER" id="PTHR23155">
    <property type="entry name" value="DISEASE RESISTANCE PROTEIN RP"/>
    <property type="match status" value="1"/>
</dbReference>
<sequence length="308" mass="35499">MDSVAMMIATVIKKKMEIFRLKGLEEDQCLQLLKSHAFADVENPNDYKRLRSIAGERVKKAFRISIGSKVKMWIALGFIQQPHDQEWTMEGIGGMYFDVLVKKSFFDKFGDSGRYYTMHDLIHEMAQSISIHECLGVEDGTKLLFIIPKTLRHLSVETTNPNIFKKIGQFKYLHSLILFYGTLNQDLCNALIEIFKASRSLRLLFICASAGLGMILEEIENLIHLRYLELDSKKFTILPRSLSNLYHLQYIINHTLGGLKRPEVDDFLPSDINNLSNLRYVKLPENFISSICGIRRLKSLQELNTFDL</sequence>
<evidence type="ECO:0000259" key="2">
    <source>
        <dbReference type="Pfam" id="PF23559"/>
    </source>
</evidence>
<dbReference type="InterPro" id="IPR044974">
    <property type="entry name" value="Disease_R_plants"/>
</dbReference>
<organism evidence="4 5">
    <name type="scientific">Dendrobium thyrsiflorum</name>
    <name type="common">Pinecone-like raceme dendrobium</name>
    <name type="synonym">Orchid</name>
    <dbReference type="NCBI Taxonomy" id="117978"/>
    <lineage>
        <taxon>Eukaryota</taxon>
        <taxon>Viridiplantae</taxon>
        <taxon>Streptophyta</taxon>
        <taxon>Embryophyta</taxon>
        <taxon>Tracheophyta</taxon>
        <taxon>Spermatophyta</taxon>
        <taxon>Magnoliopsida</taxon>
        <taxon>Liliopsida</taxon>
        <taxon>Asparagales</taxon>
        <taxon>Orchidaceae</taxon>
        <taxon>Epidendroideae</taxon>
        <taxon>Malaxideae</taxon>
        <taxon>Dendrobiinae</taxon>
        <taxon>Dendrobium</taxon>
    </lineage>
</organism>
<dbReference type="SUPFAM" id="SSF52058">
    <property type="entry name" value="L domain-like"/>
    <property type="match status" value="1"/>
</dbReference>
<accession>A0ABD0VPH9</accession>
<feature type="domain" description="Disease resistance protein winged helix" evidence="2">
    <location>
        <begin position="62"/>
        <end position="126"/>
    </location>
</feature>
<name>A0ABD0VPH9_DENTH</name>
<dbReference type="Pfam" id="PF23559">
    <property type="entry name" value="WHD_DRP"/>
    <property type="match status" value="1"/>
</dbReference>
<dbReference type="Proteomes" id="UP001552299">
    <property type="component" value="Unassembled WGS sequence"/>
</dbReference>
<dbReference type="Gene3D" id="3.80.10.10">
    <property type="entry name" value="Ribonuclease Inhibitor"/>
    <property type="match status" value="1"/>
</dbReference>
<evidence type="ECO:0000256" key="1">
    <source>
        <dbReference type="ARBA" id="ARBA00022737"/>
    </source>
</evidence>
<dbReference type="InterPro" id="IPR032675">
    <property type="entry name" value="LRR_dom_sf"/>
</dbReference>